<dbReference type="GO" id="GO:0006750">
    <property type="term" value="P:glutathione biosynthetic process"/>
    <property type="evidence" value="ECO:0007669"/>
    <property type="project" value="UniProtKB-KW"/>
</dbReference>
<evidence type="ECO:0000313" key="10">
    <source>
        <dbReference type="EMBL" id="KAG0321464.1"/>
    </source>
</evidence>
<proteinExistence type="inferred from homology"/>
<evidence type="ECO:0000256" key="8">
    <source>
        <dbReference type="ARBA" id="ARBA00032926"/>
    </source>
</evidence>
<evidence type="ECO:0000313" key="11">
    <source>
        <dbReference type="Proteomes" id="UP000823405"/>
    </source>
</evidence>
<protein>
    <recommendedName>
        <fullName evidence="7">GCS light chain</fullName>
    </recommendedName>
    <alternativeName>
        <fullName evidence="5">Gamma-ECS regulatory subunit</fullName>
    </alternativeName>
    <alternativeName>
        <fullName evidence="8">Gamma-glutamylcysteine synthetase regulatory subunit</fullName>
    </alternativeName>
    <alternativeName>
        <fullName evidence="6">Glutamate--cysteine ligase modifier subunit</fullName>
    </alternativeName>
</protein>
<dbReference type="AlphaFoldDB" id="A0A9P6RLQ7"/>
<reference evidence="10" key="1">
    <citation type="journal article" date="2020" name="Fungal Divers.">
        <title>Resolving the Mortierellaceae phylogeny through synthesis of multi-gene phylogenetics and phylogenomics.</title>
        <authorList>
            <person name="Vandepol N."/>
            <person name="Liber J."/>
            <person name="Desiro A."/>
            <person name="Na H."/>
            <person name="Kennedy M."/>
            <person name="Barry K."/>
            <person name="Grigoriev I.V."/>
            <person name="Miller A.N."/>
            <person name="O'Donnell K."/>
            <person name="Stajich J.E."/>
            <person name="Bonito G."/>
        </authorList>
    </citation>
    <scope>NUCLEOTIDE SEQUENCE</scope>
    <source>
        <strain evidence="10">NVP60</strain>
    </source>
</reference>
<dbReference type="SUPFAM" id="SSF51430">
    <property type="entry name" value="NAD(P)-linked oxidoreductase"/>
    <property type="match status" value="1"/>
</dbReference>
<dbReference type="InterPro" id="IPR036812">
    <property type="entry name" value="NAD(P)_OxRdtase_dom_sf"/>
</dbReference>
<evidence type="ECO:0000256" key="7">
    <source>
        <dbReference type="ARBA" id="ARBA00031732"/>
    </source>
</evidence>
<dbReference type="GO" id="GO:0035226">
    <property type="term" value="F:glutamate-cysteine ligase catalytic subunit binding"/>
    <property type="evidence" value="ECO:0007669"/>
    <property type="project" value="InterPro"/>
</dbReference>
<evidence type="ECO:0000256" key="6">
    <source>
        <dbReference type="ARBA" id="ARBA00031154"/>
    </source>
</evidence>
<feature type="domain" description="NADP-dependent oxidoreductase" evidence="9">
    <location>
        <begin position="112"/>
        <end position="268"/>
    </location>
</feature>
<dbReference type="GO" id="GO:0017109">
    <property type="term" value="C:glutamate-cysteine ligase complex"/>
    <property type="evidence" value="ECO:0007669"/>
    <property type="project" value="TreeGrafter"/>
</dbReference>
<keyword evidence="11" id="KW-1185">Reference proteome</keyword>
<dbReference type="EMBL" id="JAAAIN010000062">
    <property type="protein sequence ID" value="KAG0321464.1"/>
    <property type="molecule type" value="Genomic_DNA"/>
</dbReference>
<name>A0A9P6RLQ7_9FUNG</name>
<evidence type="ECO:0000256" key="2">
    <source>
        <dbReference type="ARBA" id="ARBA00008612"/>
    </source>
</evidence>
<dbReference type="PANTHER" id="PTHR13295">
    <property type="entry name" value="GLUTAMATE CYSTEINE LIGASE REGULATORY SUBUNIT"/>
    <property type="match status" value="1"/>
</dbReference>
<accession>A0A9P6RLQ7</accession>
<evidence type="ECO:0000256" key="3">
    <source>
        <dbReference type="ARBA" id="ARBA00011532"/>
    </source>
</evidence>
<dbReference type="Gene3D" id="3.20.20.100">
    <property type="entry name" value="NADP-dependent oxidoreductase domain"/>
    <property type="match status" value="1"/>
</dbReference>
<evidence type="ECO:0000256" key="5">
    <source>
        <dbReference type="ARBA" id="ARBA00030406"/>
    </source>
</evidence>
<dbReference type="OrthoDB" id="5596051at2759"/>
<comment type="subunit">
    <text evidence="3">Heterodimer of a catalytic heavy chain and a regulatory light chain.</text>
</comment>
<dbReference type="GO" id="GO:0030234">
    <property type="term" value="F:enzyme regulator activity"/>
    <property type="evidence" value="ECO:0007669"/>
    <property type="project" value="TreeGrafter"/>
</dbReference>
<dbReference type="InterPro" id="IPR032963">
    <property type="entry name" value="Gclm"/>
</dbReference>
<sequence>MTAVQVSNDIYRSTAANGQHYNGKTDFHSYGAQNGDRALPVTFSKDVFSHVTLFTGNTMVTGATGLLNASLKKSNQELVSAIDHTLHWSLESAQIHGRAITIADNSTLGPLEDDRSKYEITVKLFFLSPQGSSDPLSVNHLHNAIQHLETAIGATSTGIKIDHFILAIPNQTFDENGLDPSEIEQFTEDVQVFYLPIWKRLSELRQSGKIGRLGVSEFSKQQLEILKVAAVNVGAVAPEINQVNLHDCCVLPKELIEYAKTEGIELLTHGDSSDILPKATLASLLQPHLAATSASLLDPNFVLKYSVLISSRGLISRKGYIVDAGSE</sequence>
<evidence type="ECO:0000259" key="9">
    <source>
        <dbReference type="Pfam" id="PF00248"/>
    </source>
</evidence>
<dbReference type="Pfam" id="PF00248">
    <property type="entry name" value="Aldo_ket_red"/>
    <property type="match status" value="1"/>
</dbReference>
<gene>
    <name evidence="10" type="ORF">BGZ97_011227</name>
</gene>
<comment type="similarity">
    <text evidence="2">Belongs to the aldo/keto reductase family. Glutamate--cysteine ligase light chain subfamily.</text>
</comment>
<comment type="pathway">
    <text evidence="1">Sulfur metabolism; glutathione biosynthesis; glutathione from L-cysteine and L-glutamate: step 1/2.</text>
</comment>
<comment type="caution">
    <text evidence="10">The sequence shown here is derived from an EMBL/GenBank/DDBJ whole genome shotgun (WGS) entry which is preliminary data.</text>
</comment>
<organism evidence="10 11">
    <name type="scientific">Linnemannia gamsii</name>
    <dbReference type="NCBI Taxonomy" id="64522"/>
    <lineage>
        <taxon>Eukaryota</taxon>
        <taxon>Fungi</taxon>
        <taxon>Fungi incertae sedis</taxon>
        <taxon>Mucoromycota</taxon>
        <taxon>Mortierellomycotina</taxon>
        <taxon>Mortierellomycetes</taxon>
        <taxon>Mortierellales</taxon>
        <taxon>Mortierellaceae</taxon>
        <taxon>Linnemannia</taxon>
    </lineage>
</organism>
<dbReference type="InterPro" id="IPR023210">
    <property type="entry name" value="NADP_OxRdtase_dom"/>
</dbReference>
<evidence type="ECO:0000256" key="4">
    <source>
        <dbReference type="ARBA" id="ARBA00022684"/>
    </source>
</evidence>
<dbReference type="PANTHER" id="PTHR13295:SF4">
    <property type="entry name" value="GLUTAMATE--CYSTEINE LIGASE REGULATORY SUBUNIT"/>
    <property type="match status" value="1"/>
</dbReference>
<evidence type="ECO:0000256" key="1">
    <source>
        <dbReference type="ARBA" id="ARBA00005006"/>
    </source>
</evidence>
<keyword evidence="4" id="KW-0317">Glutathione biosynthesis</keyword>
<dbReference type="Proteomes" id="UP000823405">
    <property type="component" value="Unassembled WGS sequence"/>
</dbReference>